<evidence type="ECO:0000313" key="4">
    <source>
        <dbReference type="Proteomes" id="UP000294911"/>
    </source>
</evidence>
<dbReference type="SUPFAM" id="SSF49785">
    <property type="entry name" value="Galactose-binding domain-like"/>
    <property type="match status" value="1"/>
</dbReference>
<dbReference type="SUPFAM" id="SSF53474">
    <property type="entry name" value="alpha/beta-Hydrolases"/>
    <property type="match status" value="1"/>
</dbReference>
<dbReference type="EMBL" id="SLXQ01000002">
    <property type="protein sequence ID" value="TCP54975.1"/>
    <property type="molecule type" value="Genomic_DNA"/>
</dbReference>
<dbReference type="NCBIfam" id="TIGR00976">
    <property type="entry name" value="CocE_NonD"/>
    <property type="match status" value="1"/>
</dbReference>
<evidence type="ECO:0000256" key="1">
    <source>
        <dbReference type="ARBA" id="ARBA00022801"/>
    </source>
</evidence>
<organism evidence="3 4">
    <name type="scientific">Tamaricihabitans halophyticus</name>
    <dbReference type="NCBI Taxonomy" id="1262583"/>
    <lineage>
        <taxon>Bacteria</taxon>
        <taxon>Bacillati</taxon>
        <taxon>Actinomycetota</taxon>
        <taxon>Actinomycetes</taxon>
        <taxon>Pseudonocardiales</taxon>
        <taxon>Pseudonocardiaceae</taxon>
        <taxon>Tamaricihabitans</taxon>
    </lineage>
</organism>
<comment type="caution">
    <text evidence="3">The sequence shown here is derived from an EMBL/GenBank/DDBJ whole genome shotgun (WGS) entry which is preliminary data.</text>
</comment>
<evidence type="ECO:0000259" key="2">
    <source>
        <dbReference type="SMART" id="SM00939"/>
    </source>
</evidence>
<dbReference type="SMART" id="SM00939">
    <property type="entry name" value="PepX_C"/>
    <property type="match status" value="1"/>
</dbReference>
<dbReference type="Gene3D" id="3.40.50.1820">
    <property type="entry name" value="alpha/beta hydrolase"/>
    <property type="match status" value="1"/>
</dbReference>
<dbReference type="Proteomes" id="UP000294911">
    <property type="component" value="Unassembled WGS sequence"/>
</dbReference>
<dbReference type="GO" id="GO:0008239">
    <property type="term" value="F:dipeptidyl-peptidase activity"/>
    <property type="evidence" value="ECO:0007669"/>
    <property type="project" value="InterPro"/>
</dbReference>
<dbReference type="AlphaFoldDB" id="A0A4R2R6L4"/>
<feature type="domain" description="Xaa-Pro dipeptidyl-peptidase C-terminal" evidence="2">
    <location>
        <begin position="275"/>
        <end position="500"/>
    </location>
</feature>
<name>A0A4R2R6L4_9PSEU</name>
<keyword evidence="4" id="KW-1185">Reference proteome</keyword>
<dbReference type="InterPro" id="IPR005674">
    <property type="entry name" value="CocE/Ser_esterase"/>
</dbReference>
<dbReference type="Pfam" id="PF02129">
    <property type="entry name" value="Peptidase_S15"/>
    <property type="match status" value="1"/>
</dbReference>
<dbReference type="Gene3D" id="1.10.3020.10">
    <property type="entry name" value="alpha-amino acid ester hydrolase ( Helical cap domain)"/>
    <property type="match status" value="1"/>
</dbReference>
<gene>
    <name evidence="3" type="ORF">EV191_102186</name>
</gene>
<accession>A0A4R2R6L4</accession>
<dbReference type="InterPro" id="IPR008979">
    <property type="entry name" value="Galactose-bd-like_sf"/>
</dbReference>
<dbReference type="InterPro" id="IPR000383">
    <property type="entry name" value="Xaa-Pro-like_dom"/>
</dbReference>
<reference evidence="3 4" key="1">
    <citation type="submission" date="2019-03" db="EMBL/GenBank/DDBJ databases">
        <title>Genomic Encyclopedia of Type Strains, Phase IV (KMG-IV): sequencing the most valuable type-strain genomes for metagenomic binning, comparative biology and taxonomic classification.</title>
        <authorList>
            <person name="Goeker M."/>
        </authorList>
    </citation>
    <scope>NUCLEOTIDE SEQUENCE [LARGE SCALE GENOMIC DNA]</scope>
    <source>
        <strain evidence="3 4">DSM 45765</strain>
    </source>
</reference>
<dbReference type="Gene3D" id="2.60.120.260">
    <property type="entry name" value="Galactose-binding domain-like"/>
    <property type="match status" value="1"/>
</dbReference>
<dbReference type="InterPro" id="IPR029058">
    <property type="entry name" value="AB_hydrolase_fold"/>
</dbReference>
<proteinExistence type="predicted"/>
<keyword evidence="1" id="KW-0378">Hydrolase</keyword>
<evidence type="ECO:0000313" key="3">
    <source>
        <dbReference type="EMBL" id="TCP54975.1"/>
    </source>
</evidence>
<dbReference type="Pfam" id="PF08530">
    <property type="entry name" value="PepX_C"/>
    <property type="match status" value="1"/>
</dbReference>
<sequence length="506" mass="55839">MPDGTTQLAEEYLPATSRATPVVLMRTPYGRRGAAARLAGKALAERGMRLVVQSVRGTSGSGGQFRPFRQERADGLATVDWLRAQPWCDGRVAMIGASYVGHTQWALAPYVRPRLAAMCPGAITSELNESFYPGGALALDNLFSWACTLPGREDPSPRGKLASVVAFLRSRRSMMRLPLAEADRAATGRAVPFWQEILGHADTPDDHWEPAEQRTAIRALDTPVSMVTGWHDPFLVGQLADFTALTAAGNQTRITVGPWAHRDTAMFRATLADQLSWLSTQLGEATNERARRPVRLHIQRANQWREFDQWPPAHGFPRRLHLHRGERLRWHPPADGGVLAEFTYDPADPTPTIGGPMLRGKTRQQNNRRIEARSDVLVCTSDPLRDDLDIVGTPSTELTLDTVPGNADVFVRLCDVDSWGVSRNVTDGILRCADQARASTVRVPLSPTAYRFRRGHRLRIQLAGGAFPRFARNHGTGERPQDAVRVAGIHYRVAAGSYLELPVLPS</sequence>
<dbReference type="InterPro" id="IPR013736">
    <property type="entry name" value="Xaa-Pro_dipept_C"/>
</dbReference>
<protein>
    <recommendedName>
        <fullName evidence="2">Xaa-Pro dipeptidyl-peptidase C-terminal domain-containing protein</fullName>
    </recommendedName>
</protein>